<keyword evidence="3 5" id="KW-0689">Ribosomal protein</keyword>
<keyword evidence="1 5" id="KW-0699">rRNA-binding</keyword>
<dbReference type="PANTHER" id="PTHR11655:SF16">
    <property type="entry name" value="60S RIBOSOMAL PROTEIN L9"/>
    <property type="match status" value="1"/>
</dbReference>
<feature type="domain" description="Large ribosomal subunit protein uL6 alpha-beta" evidence="6">
    <location>
        <begin position="96"/>
        <end position="170"/>
    </location>
</feature>
<evidence type="ECO:0000256" key="1">
    <source>
        <dbReference type="ARBA" id="ARBA00022730"/>
    </source>
</evidence>
<reference evidence="7 8" key="1">
    <citation type="journal article" date="2016" name="Sci. Rep.">
        <title>Metabolic traits of an uncultured archaeal lineage -MSBL1- from brine pools of the Red Sea.</title>
        <authorList>
            <person name="Mwirichia R."/>
            <person name="Alam I."/>
            <person name="Rashid M."/>
            <person name="Vinu M."/>
            <person name="Ba-Alawi W."/>
            <person name="Anthony Kamau A."/>
            <person name="Kamanda Ngugi D."/>
            <person name="Goker M."/>
            <person name="Klenk H.P."/>
            <person name="Bajic V."/>
            <person name="Stingl U."/>
        </authorList>
    </citation>
    <scope>NUCLEOTIDE SEQUENCE [LARGE SCALE GENOMIC DNA]</scope>
    <source>
        <strain evidence="7">SCGC-AAA259O05</strain>
    </source>
</reference>
<accession>A0A133V3N5</accession>
<dbReference type="Gene3D" id="3.90.930.12">
    <property type="entry name" value="Ribosomal protein L6, alpha-beta domain"/>
    <property type="match status" value="2"/>
</dbReference>
<dbReference type="Pfam" id="PF00347">
    <property type="entry name" value="Ribosomal_L6"/>
    <property type="match status" value="2"/>
</dbReference>
<evidence type="ECO:0000256" key="5">
    <source>
        <dbReference type="HAMAP-Rule" id="MF_01365"/>
    </source>
</evidence>
<evidence type="ECO:0000313" key="7">
    <source>
        <dbReference type="EMBL" id="KXB01041.1"/>
    </source>
</evidence>
<dbReference type="InterPro" id="IPR019907">
    <property type="entry name" value="Ribosomal_uL6_arc"/>
</dbReference>
<name>A0A133V3N5_9EURY</name>
<dbReference type="Proteomes" id="UP000070344">
    <property type="component" value="Unassembled WGS sequence"/>
</dbReference>
<comment type="function">
    <text evidence="5">This protein binds to the 23S rRNA, and is important in its secondary structure. It is located near the subunit interface in the base of the L7/L12 stalk, and near the tRNA binding site of the peptidyltransferase center.</text>
</comment>
<dbReference type="AlphaFoldDB" id="A0A133V3N5"/>
<dbReference type="PANTHER" id="PTHR11655">
    <property type="entry name" value="60S/50S RIBOSOMAL PROTEIN L6/L9"/>
    <property type="match status" value="1"/>
</dbReference>
<dbReference type="InterPro" id="IPR020040">
    <property type="entry name" value="Ribosomal_uL6_a/b-dom"/>
</dbReference>
<feature type="domain" description="Large ribosomal subunit protein uL6 alpha-beta" evidence="6">
    <location>
        <begin position="12"/>
        <end position="84"/>
    </location>
</feature>
<comment type="subunit">
    <text evidence="5">Part of the 50S ribosomal subunit.</text>
</comment>
<evidence type="ECO:0000256" key="2">
    <source>
        <dbReference type="ARBA" id="ARBA00022884"/>
    </source>
</evidence>
<dbReference type="PIRSF" id="PIRSF002162">
    <property type="entry name" value="Ribosomal_L6"/>
    <property type="match status" value="1"/>
</dbReference>
<dbReference type="SUPFAM" id="SSF56053">
    <property type="entry name" value="Ribosomal protein L6"/>
    <property type="match status" value="2"/>
</dbReference>
<protein>
    <recommendedName>
        <fullName evidence="5">Large ribosomal subunit protein uL6</fullName>
    </recommendedName>
</protein>
<keyword evidence="8" id="KW-1185">Reference proteome</keyword>
<gene>
    <name evidence="5" type="primary">rpl6</name>
    <name evidence="7" type="ORF">AKJ41_02890</name>
</gene>
<dbReference type="InterPro" id="IPR036789">
    <property type="entry name" value="Ribosomal_uL6-like_a/b-dom_sf"/>
</dbReference>
<evidence type="ECO:0000256" key="4">
    <source>
        <dbReference type="ARBA" id="ARBA00023274"/>
    </source>
</evidence>
<dbReference type="GO" id="GO:0019843">
    <property type="term" value="F:rRNA binding"/>
    <property type="evidence" value="ECO:0007669"/>
    <property type="project" value="UniProtKB-UniRule"/>
</dbReference>
<keyword evidence="4 5" id="KW-0687">Ribonucleoprotein</keyword>
<dbReference type="GO" id="GO:0022625">
    <property type="term" value="C:cytosolic large ribosomal subunit"/>
    <property type="evidence" value="ECO:0007669"/>
    <property type="project" value="UniProtKB-UniRule"/>
</dbReference>
<dbReference type="NCBIfam" id="NF004037">
    <property type="entry name" value="PRK05518.1"/>
    <property type="match status" value="1"/>
</dbReference>
<dbReference type="FunFam" id="3.90.930.12:FF:000008">
    <property type="entry name" value="50S ribosomal protein L6"/>
    <property type="match status" value="1"/>
</dbReference>
<dbReference type="PATRIC" id="fig|1698271.3.peg.764"/>
<dbReference type="NCBIfam" id="TIGR03653">
    <property type="entry name" value="uL6_arch"/>
    <property type="match status" value="1"/>
</dbReference>
<comment type="caution">
    <text evidence="7">The sequence shown here is derived from an EMBL/GenBank/DDBJ whole genome shotgun (WGS) entry which is preliminary data.</text>
</comment>
<dbReference type="HAMAP" id="MF_01365_A">
    <property type="entry name" value="Ribosomal_uL6_A"/>
    <property type="match status" value="1"/>
</dbReference>
<dbReference type="GO" id="GO:0002181">
    <property type="term" value="P:cytoplasmic translation"/>
    <property type="evidence" value="ECO:0007669"/>
    <property type="project" value="TreeGrafter"/>
</dbReference>
<dbReference type="GO" id="GO:0003735">
    <property type="term" value="F:structural constituent of ribosome"/>
    <property type="evidence" value="ECO:0007669"/>
    <property type="project" value="UniProtKB-UniRule"/>
</dbReference>
<dbReference type="EMBL" id="LHXV01000029">
    <property type="protein sequence ID" value="KXB01041.1"/>
    <property type="molecule type" value="Genomic_DNA"/>
</dbReference>
<organism evidence="7 8">
    <name type="scientific">candidate division MSBL1 archaeon SCGC-AAA259O05</name>
    <dbReference type="NCBI Taxonomy" id="1698271"/>
    <lineage>
        <taxon>Archaea</taxon>
        <taxon>Methanobacteriati</taxon>
        <taxon>Methanobacteriota</taxon>
        <taxon>candidate division MSBL1</taxon>
    </lineage>
</organism>
<evidence type="ECO:0000313" key="8">
    <source>
        <dbReference type="Proteomes" id="UP000070344"/>
    </source>
</evidence>
<proteinExistence type="inferred from homology"/>
<sequence length="177" mass="19760">MLKQGIKKTVDFPEEVEFSLDGDTLRVSGPDGELSRVFDQNGIELDKDGNSVVLKAKTGRRKVRAAFGTAVSHIENMIKGVTEGFSCKLKVFYSHFPISVSVSDDRVKIENFLGEEKPRFSRIVGDTEVEVKGEEIEVRGIKKEDVGQTAANIEQVAQTRNRDPRVFQDGIYIVEEP</sequence>
<dbReference type="InterPro" id="IPR000702">
    <property type="entry name" value="Ribosomal_uL6-like"/>
</dbReference>
<evidence type="ECO:0000259" key="6">
    <source>
        <dbReference type="Pfam" id="PF00347"/>
    </source>
</evidence>
<keyword evidence="2 5" id="KW-0694">RNA-binding</keyword>
<comment type="similarity">
    <text evidence="5">Belongs to the universal ribosomal protein uL6 family.</text>
</comment>
<evidence type="ECO:0000256" key="3">
    <source>
        <dbReference type="ARBA" id="ARBA00022980"/>
    </source>
</evidence>